<sequence length="227" mass="26963">MDNNNTDNIDFVEGDPIPYSRLNVLSQYIRDMYFEITNEGELQYDFTLPAQQGVNKVILHKMRIALLGYREEFAEVPNFAQRLRRMCTDHFRNKQAIFRRDPAVQANINCRHRRRSRKEKKLARRRRMLAHHRTSLEEEFPAIGMNVLLSNKYMSDEESDGEDPLTRPISVLRPSYRSDNANRFLEKLDQLHVASVRVRRHQGNKMPRSVTLVERPVPEELPRWMKQ</sequence>
<dbReference type="EMBL" id="JAEPRB010001186">
    <property type="protein sequence ID" value="KAG2206795.1"/>
    <property type="molecule type" value="Genomic_DNA"/>
</dbReference>
<name>A0A8H7V4F1_9FUNG</name>
<dbReference type="Proteomes" id="UP000646827">
    <property type="component" value="Unassembled WGS sequence"/>
</dbReference>
<proteinExistence type="predicted"/>
<protein>
    <submittedName>
        <fullName evidence="1">Uncharacterized protein</fullName>
    </submittedName>
</protein>
<comment type="caution">
    <text evidence="1">The sequence shown here is derived from an EMBL/GenBank/DDBJ whole genome shotgun (WGS) entry which is preliminary data.</text>
</comment>
<organism evidence="1 2">
    <name type="scientific">Circinella minor</name>
    <dbReference type="NCBI Taxonomy" id="1195481"/>
    <lineage>
        <taxon>Eukaryota</taxon>
        <taxon>Fungi</taxon>
        <taxon>Fungi incertae sedis</taxon>
        <taxon>Mucoromycota</taxon>
        <taxon>Mucoromycotina</taxon>
        <taxon>Mucoromycetes</taxon>
        <taxon>Mucorales</taxon>
        <taxon>Lichtheimiaceae</taxon>
        <taxon>Circinella</taxon>
    </lineage>
</organism>
<reference evidence="1 2" key="1">
    <citation type="submission" date="2020-12" db="EMBL/GenBank/DDBJ databases">
        <title>Metabolic potential, ecology and presence of endohyphal bacteria is reflected in genomic diversity of Mucoromycotina.</title>
        <authorList>
            <person name="Muszewska A."/>
            <person name="Okrasinska A."/>
            <person name="Steczkiewicz K."/>
            <person name="Drgas O."/>
            <person name="Orlowska M."/>
            <person name="Perlinska-Lenart U."/>
            <person name="Aleksandrzak-Piekarczyk T."/>
            <person name="Szatraj K."/>
            <person name="Zielenkiewicz U."/>
            <person name="Pilsyk S."/>
            <person name="Malc E."/>
            <person name="Mieczkowski P."/>
            <person name="Kruszewska J.S."/>
            <person name="Biernat P."/>
            <person name="Pawlowska J."/>
        </authorList>
    </citation>
    <scope>NUCLEOTIDE SEQUENCE [LARGE SCALE GENOMIC DNA]</scope>
    <source>
        <strain evidence="1 2">CBS 142.35</strain>
    </source>
</reference>
<keyword evidence="2" id="KW-1185">Reference proteome</keyword>
<accession>A0A8H7V4F1</accession>
<gene>
    <name evidence="1" type="ORF">INT45_012090</name>
</gene>
<dbReference type="AlphaFoldDB" id="A0A8H7V4F1"/>
<dbReference type="OrthoDB" id="2290992at2759"/>
<evidence type="ECO:0000313" key="1">
    <source>
        <dbReference type="EMBL" id="KAG2206795.1"/>
    </source>
</evidence>
<evidence type="ECO:0000313" key="2">
    <source>
        <dbReference type="Proteomes" id="UP000646827"/>
    </source>
</evidence>